<keyword evidence="2" id="KW-0732">Signal</keyword>
<organism evidence="4 5">
    <name type="scientific">Delftia lacustris</name>
    <dbReference type="NCBI Taxonomy" id="558537"/>
    <lineage>
        <taxon>Bacteria</taxon>
        <taxon>Pseudomonadati</taxon>
        <taxon>Pseudomonadota</taxon>
        <taxon>Betaproteobacteria</taxon>
        <taxon>Burkholderiales</taxon>
        <taxon>Comamonadaceae</taxon>
        <taxon>Delftia</taxon>
    </lineage>
</organism>
<dbReference type="InterPro" id="IPR053784">
    <property type="entry name" value="Choice_anch_U_dom"/>
</dbReference>
<keyword evidence="1" id="KW-0472">Membrane</keyword>
<feature type="domain" description="DUF7948" evidence="3">
    <location>
        <begin position="41"/>
        <end position="246"/>
    </location>
</feature>
<dbReference type="NCBIfam" id="NF041766">
    <property type="entry name" value="choice_anch_U"/>
    <property type="match status" value="1"/>
</dbReference>
<dbReference type="InterPro" id="IPR057708">
    <property type="entry name" value="DUF7948"/>
</dbReference>
<dbReference type="Proteomes" id="UP000183417">
    <property type="component" value="Unassembled WGS sequence"/>
</dbReference>
<keyword evidence="1" id="KW-0812">Transmembrane</keyword>
<reference evidence="4 5" key="1">
    <citation type="submission" date="2016-10" db="EMBL/GenBank/DDBJ databases">
        <authorList>
            <person name="de Groot N.N."/>
        </authorList>
    </citation>
    <scope>NUCLEOTIDE SEQUENCE [LARGE SCALE GENOMIC DNA]</scope>
    <source>
        <strain evidence="4 5">LMG 24775</strain>
    </source>
</reference>
<evidence type="ECO:0000313" key="4">
    <source>
        <dbReference type="EMBL" id="SDX96975.1"/>
    </source>
</evidence>
<sequence>MRSSIAALTLLTLTTGAQADPLVQREFSGRDNRFIEMPGAGFRAMASGKRISFDAQGMSIDLPGRATSVQGRSVAASGVARSLSLRPDSRLRYSFENASMSAPQGLHPSPTLYHWLVGEAAQWRTGLRSFGALGYRSVWPGIDAVFQGEPGGLKYQFELAPGADAAQVWLRVEGATDARILPTGALQWSIGNDLFTDDAPLVYQPRGNGRVDVPARYRLEQVDATTWRVGFELGSHDKGLPLVIDPAWTGYSGLVGGNSADQVNAVARDSDGNTYACGVTQSSDLPNAGSSKGGEDAFVVRFDPKGVPLSVTYVGGSGDDACNGLAVDIQNRIHLAGSTESTGFPLLGTDANQRFRRSKSTTDRDAFVMRLAPDGAGILYSGLIGGTGDDQANALALDTLGRVYVTGFTEGKGFPAVNGPQLNHGFGPAQSEMRDAFVARIDASGSGLEYAGYIGGDGGADIGYAIAVDGTGAAYVAGATDSVSGMPGATGLRTQINSRAIDGSDGFVAKIRADGSAFDYFTLLTGSGAGADRALALNLMYDGSLLVGGETGSDNFPADNGGLRKGLGPQTARSTGMDGFVLRLNASGDQVLDATYLGGNGYDSVEGLAGDGVQWFATGSTSNGAGFPVKAQSGLSTTPGGKQDGFLVSIATSDPNNWNYAGFLGTSENEAMRSLAATNVQGRTLLSVGGATTTSGTNGLTNPANSALSANESLSNGLVFRIDPFGPPAAMAVLTGSQQSTRIQQPFATPLAVKVTDIDDQPLAGIMVDFNAPAASGPSTTFATRTSVTTNDQGIASLSATANLFAGSYTVTAQAGAASTSFSLTNDKSPQAALTASAALQTLPYAGTTTLSANGGSGAGAISYAVTAGAAYCTLTGNTVTATAVGDCTVTATKAGDASYLAATTTVDISVIKAQQPALTATATPSTLAAFSTAALSTSGGAGSGAVGFSITDGAAFCSVNGNTLTAEGTGSCTVTATKLGDANYQDTLATTVVTVTPAAQVTLSVQSTPSTLTFGATATLATTGGSGSGAVTYAVTGGAQFCAVTGNQLSAIGAGSCTITATKAGDINHQAISASTTVIVAKAGQTALSVQASPAAISFGGISQLSTTGGSGTGAIGLSVAGPCSIAGSTLTGLGVGTCTVTATKAADADHEEATASTSVTVSQASQVALSVVVSPASIPKGDSSTVTVTGGSGSGVLTLALTAGAGNCTLFGNTVTGTAVGSCTVTATKAADANHAQATGSVQIAVGKAIQNITFDFSSLRYLSPQALSLANAAATNSNLPISFSSLTPQTCVVTGTSLRLMRTGDCTLQASQAGDAEYAAATPVNQTFTITLPPHSLSTITGTVGGTTVSAEIAAGSPWVFTPMGTGPAQTAGFIPLQGHIRSPADAPPANLQFPLGLFDFAVHNGAPGSTVSIKLTFPNNLPRNAQYWKYGPTSDNATPHWYHFTGAQFNASDNSVTLTIEDGRNGDDDLDVNAFISDPGGVAVVAAAAGGSPAAIPTLSQWGQWMLAALMLGVAVLAGRRTRMRKPR</sequence>
<dbReference type="InterPro" id="IPR008964">
    <property type="entry name" value="Invasin/intimin_cell_adhesion"/>
</dbReference>
<name>A0A1H3G1I5_9BURK</name>
<evidence type="ECO:0000256" key="1">
    <source>
        <dbReference type="SAM" id="Phobius"/>
    </source>
</evidence>
<evidence type="ECO:0000259" key="3">
    <source>
        <dbReference type="Pfam" id="PF25778"/>
    </source>
</evidence>
<dbReference type="Gene3D" id="2.60.40.1120">
    <property type="entry name" value="Carboxypeptidase-like, regulatory domain"/>
    <property type="match status" value="1"/>
</dbReference>
<dbReference type="NCBIfam" id="TIGR04174">
    <property type="entry name" value="IPTL_CTERM"/>
    <property type="match status" value="1"/>
</dbReference>
<proteinExistence type="predicted"/>
<protein>
    <submittedName>
        <fullName evidence="4">IPTL-CTERM protein sorting domain-containing protein</fullName>
    </submittedName>
</protein>
<evidence type="ECO:0000256" key="2">
    <source>
        <dbReference type="SAM" id="SignalP"/>
    </source>
</evidence>
<dbReference type="Pfam" id="PF06739">
    <property type="entry name" value="SBBP"/>
    <property type="match status" value="3"/>
</dbReference>
<feature type="transmembrane region" description="Helical" evidence="1">
    <location>
        <begin position="1506"/>
        <end position="1523"/>
    </location>
</feature>
<dbReference type="RefSeq" id="WP_074920954.1">
    <property type="nucleotide sequence ID" value="NZ_CP141274.1"/>
</dbReference>
<feature type="signal peptide" evidence="2">
    <location>
        <begin position="1"/>
        <end position="19"/>
    </location>
</feature>
<dbReference type="SUPFAM" id="SSF101898">
    <property type="entry name" value="NHL repeat"/>
    <property type="match status" value="1"/>
</dbReference>
<dbReference type="InterPro" id="IPR010620">
    <property type="entry name" value="SBBP_repeat"/>
</dbReference>
<dbReference type="EMBL" id="FNPE01000002">
    <property type="protein sequence ID" value="SDX96975.1"/>
    <property type="molecule type" value="Genomic_DNA"/>
</dbReference>
<dbReference type="SUPFAM" id="SSF49373">
    <property type="entry name" value="Invasin/intimin cell-adhesion fragments"/>
    <property type="match status" value="1"/>
</dbReference>
<dbReference type="PANTHER" id="PTHR35580">
    <property type="entry name" value="CELL SURFACE GLYCOPROTEIN (S-LAYER PROTEIN)-LIKE PROTEIN"/>
    <property type="match status" value="1"/>
</dbReference>
<gene>
    <name evidence="4" type="ORF">SAMN05421547_10230</name>
</gene>
<keyword evidence="1" id="KW-1133">Transmembrane helix</keyword>
<dbReference type="GeneID" id="94691022"/>
<accession>A0A1H3G1I5</accession>
<feature type="chain" id="PRO_5010198054" evidence="2">
    <location>
        <begin position="20"/>
        <end position="1532"/>
    </location>
</feature>
<evidence type="ECO:0000313" key="5">
    <source>
        <dbReference type="Proteomes" id="UP000183417"/>
    </source>
</evidence>
<dbReference type="Pfam" id="PF25778">
    <property type="entry name" value="DUF7948"/>
    <property type="match status" value="1"/>
</dbReference>
<dbReference type="InterPro" id="IPR026442">
    <property type="entry name" value="IPTL_CTERM"/>
</dbReference>
<dbReference type="PANTHER" id="PTHR35580:SF1">
    <property type="entry name" value="PHYTASE-LIKE DOMAIN-CONTAINING PROTEIN"/>
    <property type="match status" value="1"/>
</dbReference>
<dbReference type="InterPro" id="IPR052918">
    <property type="entry name" value="Motility_Chemotaxis_Reg"/>
</dbReference>